<dbReference type="SUPFAM" id="SSF50685">
    <property type="entry name" value="Barwin-like endoglucanases"/>
    <property type="match status" value="1"/>
</dbReference>
<gene>
    <name evidence="2" type="ORF">BCR39DRAFT_470318</name>
</gene>
<keyword evidence="1" id="KW-0732">Signal</keyword>
<evidence type="ECO:0000313" key="3">
    <source>
        <dbReference type="Proteomes" id="UP000193986"/>
    </source>
</evidence>
<evidence type="ECO:0000313" key="2">
    <source>
        <dbReference type="EMBL" id="ORY26466.1"/>
    </source>
</evidence>
<dbReference type="Gene3D" id="2.40.40.10">
    <property type="entry name" value="RlpA-like domain"/>
    <property type="match status" value="1"/>
</dbReference>
<organism evidence="2 3">
    <name type="scientific">Naematelia encephala</name>
    <dbReference type="NCBI Taxonomy" id="71784"/>
    <lineage>
        <taxon>Eukaryota</taxon>
        <taxon>Fungi</taxon>
        <taxon>Dikarya</taxon>
        <taxon>Basidiomycota</taxon>
        <taxon>Agaricomycotina</taxon>
        <taxon>Tremellomycetes</taxon>
        <taxon>Tremellales</taxon>
        <taxon>Naemateliaceae</taxon>
        <taxon>Naematelia</taxon>
    </lineage>
</organism>
<proteinExistence type="predicted"/>
<dbReference type="PANTHER" id="PTHR31836">
    <property type="match status" value="1"/>
</dbReference>
<dbReference type="EMBL" id="MCFC01000047">
    <property type="protein sequence ID" value="ORY26466.1"/>
    <property type="molecule type" value="Genomic_DNA"/>
</dbReference>
<accession>A0A1Y2AVF8</accession>
<dbReference type="STRING" id="71784.A0A1Y2AVF8"/>
<comment type="caution">
    <text evidence="2">The sequence shown here is derived from an EMBL/GenBank/DDBJ whole genome shotgun (WGS) entry which is preliminary data.</text>
</comment>
<evidence type="ECO:0008006" key="4">
    <source>
        <dbReference type="Google" id="ProtNLM"/>
    </source>
</evidence>
<reference evidence="2 3" key="1">
    <citation type="submission" date="2016-07" db="EMBL/GenBank/DDBJ databases">
        <title>Pervasive Adenine N6-methylation of Active Genes in Fungi.</title>
        <authorList>
            <consortium name="DOE Joint Genome Institute"/>
            <person name="Mondo S.J."/>
            <person name="Dannebaum R.O."/>
            <person name="Kuo R.C."/>
            <person name="Labutti K."/>
            <person name="Haridas S."/>
            <person name="Kuo A."/>
            <person name="Salamov A."/>
            <person name="Ahrendt S.R."/>
            <person name="Lipzen A."/>
            <person name="Sullivan W."/>
            <person name="Andreopoulos W.B."/>
            <person name="Clum A."/>
            <person name="Lindquist E."/>
            <person name="Daum C."/>
            <person name="Ramamoorthy G.K."/>
            <person name="Gryganskyi A."/>
            <person name="Culley D."/>
            <person name="Magnuson J.K."/>
            <person name="James T.Y."/>
            <person name="O'Malley M.A."/>
            <person name="Stajich J.E."/>
            <person name="Spatafora J.W."/>
            <person name="Visel A."/>
            <person name="Grigoriev I.V."/>
        </authorList>
    </citation>
    <scope>NUCLEOTIDE SEQUENCE [LARGE SCALE GENOMIC DNA]</scope>
    <source>
        <strain evidence="2 3">68-887.2</strain>
    </source>
</reference>
<feature type="non-terminal residue" evidence="2">
    <location>
        <position position="1"/>
    </location>
</feature>
<evidence type="ECO:0000256" key="1">
    <source>
        <dbReference type="ARBA" id="ARBA00022729"/>
    </source>
</evidence>
<keyword evidence="3" id="KW-1185">Reference proteome</keyword>
<name>A0A1Y2AVF8_9TREE</name>
<dbReference type="InParanoid" id="A0A1Y2AVF8"/>
<dbReference type="CDD" id="cd22191">
    <property type="entry name" value="DPBB_RlpA_EXP_N-like"/>
    <property type="match status" value="1"/>
</dbReference>
<dbReference type="InterPro" id="IPR051477">
    <property type="entry name" value="Expansin_CellWall"/>
</dbReference>
<sequence length="98" mass="10067">YYNAGGAPGACGDPIQDSDHIVALNQAQYNPPGAGQISLSCGATVAITAVGHNVTVSATIKDMCPGCGEHSLDLTQGLWDLMNQESGGTFDGIFPISW</sequence>
<dbReference type="PANTHER" id="PTHR31836:SF28">
    <property type="entry name" value="SRCR DOMAIN-CONTAINING PROTEIN-RELATED"/>
    <property type="match status" value="1"/>
</dbReference>
<dbReference type="OrthoDB" id="623670at2759"/>
<protein>
    <recommendedName>
        <fullName evidence="4">RlpA-like double-psi beta-barrel-protein domain-containing protein-containing protein</fullName>
    </recommendedName>
</protein>
<dbReference type="AlphaFoldDB" id="A0A1Y2AVF8"/>
<dbReference type="InterPro" id="IPR036908">
    <property type="entry name" value="RlpA-like_sf"/>
</dbReference>
<dbReference type="Proteomes" id="UP000193986">
    <property type="component" value="Unassembled WGS sequence"/>
</dbReference>